<evidence type="ECO:0000313" key="1">
    <source>
        <dbReference type="EMBL" id="KAK9508005.1"/>
    </source>
</evidence>
<name>A0AAW1DHS6_9HEMI</name>
<evidence type="ECO:0000313" key="2">
    <source>
        <dbReference type="Proteomes" id="UP001461498"/>
    </source>
</evidence>
<gene>
    <name evidence="1" type="ORF">O3M35_007757</name>
</gene>
<proteinExistence type="predicted"/>
<dbReference type="AlphaFoldDB" id="A0AAW1DHS6"/>
<keyword evidence="2" id="KW-1185">Reference proteome</keyword>
<organism evidence="1 2">
    <name type="scientific">Rhynocoris fuscipes</name>
    <dbReference type="NCBI Taxonomy" id="488301"/>
    <lineage>
        <taxon>Eukaryota</taxon>
        <taxon>Metazoa</taxon>
        <taxon>Ecdysozoa</taxon>
        <taxon>Arthropoda</taxon>
        <taxon>Hexapoda</taxon>
        <taxon>Insecta</taxon>
        <taxon>Pterygota</taxon>
        <taxon>Neoptera</taxon>
        <taxon>Paraneoptera</taxon>
        <taxon>Hemiptera</taxon>
        <taxon>Heteroptera</taxon>
        <taxon>Panheteroptera</taxon>
        <taxon>Cimicomorpha</taxon>
        <taxon>Reduviidae</taxon>
        <taxon>Harpactorinae</taxon>
        <taxon>Harpactorini</taxon>
        <taxon>Rhynocoris</taxon>
    </lineage>
</organism>
<dbReference type="Proteomes" id="UP001461498">
    <property type="component" value="Unassembled WGS sequence"/>
</dbReference>
<accession>A0AAW1DHS6</accession>
<comment type="caution">
    <text evidence="1">The sequence shown here is derived from an EMBL/GenBank/DDBJ whole genome shotgun (WGS) entry which is preliminary data.</text>
</comment>
<reference evidence="1 2" key="1">
    <citation type="submission" date="2022-12" db="EMBL/GenBank/DDBJ databases">
        <title>Chromosome-level genome assembly of true bugs.</title>
        <authorList>
            <person name="Ma L."/>
            <person name="Li H."/>
        </authorList>
    </citation>
    <scope>NUCLEOTIDE SEQUENCE [LARGE SCALE GENOMIC DNA]</scope>
    <source>
        <strain evidence="1">Lab_2022b</strain>
    </source>
</reference>
<dbReference type="EMBL" id="JAPXFL010000004">
    <property type="protein sequence ID" value="KAK9508005.1"/>
    <property type="molecule type" value="Genomic_DNA"/>
</dbReference>
<protein>
    <submittedName>
        <fullName evidence="1">Uncharacterized protein</fullName>
    </submittedName>
</protein>
<sequence length="62" mass="7310">MWHCYTRASLAIERGCNKHFSQELNITFFLQPFTNNIVFSNRQKLCYYCAIIFLLIAETTAD</sequence>